<sequence length="345" mass="38887">MDVLSEVFAVMIDLFGFLLCLLTETLNNIRWWFFPAYKDLTNDVVLVTGGGNGIGRLMCIEFAKYCPKVVAWDYQEEALKETARLVSEVSGQSLHTYVCDLRFREQIMETAKKVLHDVGNVTVLVNNAGFLSAKRLLDLRNEDLENTFKVNVLSHFHTIQAFLPTMFSAGWVNTKTVLADKDGDGITSASPSSELTVPRGHIVNITSVAGTVPAVGMSDYCASKAASMMMMDCLELELRRMDLQNSIHLTNVHPFMLNTQLFHGSQPLHQWLFPIIDASYCARRVVQAVRTNERTVFVSARFKLLPLIRSVLPSETIQHLYNFGGSAYFIDQVDNERRKAKKHED</sequence>
<reference evidence="2" key="1">
    <citation type="submission" date="2019-03" db="EMBL/GenBank/DDBJ databases">
        <title>Improved annotation for the trematode Fasciola hepatica.</title>
        <authorList>
            <person name="Choi Y.-J."/>
            <person name="Martin J."/>
            <person name="Mitreva M."/>
        </authorList>
    </citation>
    <scope>NUCLEOTIDE SEQUENCE [LARGE SCALE GENOMIC DNA]</scope>
</reference>
<dbReference type="EMBL" id="JXXN02006315">
    <property type="protein sequence ID" value="THD19483.1"/>
    <property type="molecule type" value="Genomic_DNA"/>
</dbReference>
<dbReference type="GO" id="GO:0005811">
    <property type="term" value="C:lipid droplet"/>
    <property type="evidence" value="ECO:0007669"/>
    <property type="project" value="TreeGrafter"/>
</dbReference>
<dbReference type="PRINTS" id="PR00080">
    <property type="entry name" value="SDRFAMILY"/>
</dbReference>
<protein>
    <submittedName>
        <fullName evidence="2">Short-chain dehydrogenase/reductase family 16C member 6</fullName>
    </submittedName>
</protein>
<name>A0A4E0QWY3_FASHE</name>
<organism evidence="2 3">
    <name type="scientific">Fasciola hepatica</name>
    <name type="common">Liver fluke</name>
    <dbReference type="NCBI Taxonomy" id="6192"/>
    <lineage>
        <taxon>Eukaryota</taxon>
        <taxon>Metazoa</taxon>
        <taxon>Spiralia</taxon>
        <taxon>Lophotrochozoa</taxon>
        <taxon>Platyhelminthes</taxon>
        <taxon>Trematoda</taxon>
        <taxon>Digenea</taxon>
        <taxon>Plagiorchiida</taxon>
        <taxon>Echinostomata</taxon>
        <taxon>Echinostomatoidea</taxon>
        <taxon>Fasciolidae</taxon>
        <taxon>Fasciola</taxon>
    </lineage>
</organism>
<dbReference type="PRINTS" id="PR00081">
    <property type="entry name" value="GDHRDH"/>
</dbReference>
<dbReference type="GO" id="GO:0016616">
    <property type="term" value="F:oxidoreductase activity, acting on the CH-OH group of donors, NAD or NADP as acceptor"/>
    <property type="evidence" value="ECO:0007669"/>
    <property type="project" value="TreeGrafter"/>
</dbReference>
<keyword evidence="3" id="KW-1185">Reference proteome</keyword>
<comment type="similarity">
    <text evidence="1">Belongs to the short-chain dehydrogenases/reductases (SDR) family.</text>
</comment>
<dbReference type="PANTHER" id="PTHR24322:SF746">
    <property type="entry name" value="SHORT CHAIN DEHYDROGENASE_REDUCTASE FAMILY 16C MEMBER 5"/>
    <property type="match status" value="1"/>
</dbReference>
<dbReference type="Gene3D" id="3.40.50.720">
    <property type="entry name" value="NAD(P)-binding Rossmann-like Domain"/>
    <property type="match status" value="1"/>
</dbReference>
<dbReference type="PANTHER" id="PTHR24322">
    <property type="entry name" value="PKSB"/>
    <property type="match status" value="1"/>
</dbReference>
<dbReference type="Pfam" id="PF00106">
    <property type="entry name" value="adh_short"/>
    <property type="match status" value="2"/>
</dbReference>
<evidence type="ECO:0000313" key="2">
    <source>
        <dbReference type="EMBL" id="THD19483.1"/>
    </source>
</evidence>
<dbReference type="InterPro" id="IPR036291">
    <property type="entry name" value="NAD(P)-bd_dom_sf"/>
</dbReference>
<proteinExistence type="inferred from homology"/>
<dbReference type="InterPro" id="IPR002347">
    <property type="entry name" value="SDR_fam"/>
</dbReference>
<dbReference type="CDD" id="cd05339">
    <property type="entry name" value="17beta-HSDXI-like_SDR_c"/>
    <property type="match status" value="1"/>
</dbReference>
<evidence type="ECO:0000313" key="3">
    <source>
        <dbReference type="Proteomes" id="UP000230066"/>
    </source>
</evidence>
<gene>
    <name evidence="2" type="ORF">D915_009672</name>
</gene>
<dbReference type="SUPFAM" id="SSF51735">
    <property type="entry name" value="NAD(P)-binding Rossmann-fold domains"/>
    <property type="match status" value="1"/>
</dbReference>
<accession>A0A4E0QWY3</accession>
<dbReference type="AlphaFoldDB" id="A0A4E0QWY3"/>
<evidence type="ECO:0000256" key="1">
    <source>
        <dbReference type="RuleBase" id="RU000363"/>
    </source>
</evidence>
<comment type="caution">
    <text evidence="2">The sequence shown here is derived from an EMBL/GenBank/DDBJ whole genome shotgun (WGS) entry which is preliminary data.</text>
</comment>
<dbReference type="Proteomes" id="UP000230066">
    <property type="component" value="Unassembled WGS sequence"/>
</dbReference>